<feature type="region of interest" description="Disordered" evidence="1">
    <location>
        <begin position="123"/>
        <end position="142"/>
    </location>
</feature>
<evidence type="ECO:0000313" key="3">
    <source>
        <dbReference type="Proteomes" id="UP001597114"/>
    </source>
</evidence>
<comment type="caution">
    <text evidence="2">The sequence shown here is derived from an EMBL/GenBank/DDBJ whole genome shotgun (WGS) entry which is preliminary data.</text>
</comment>
<organism evidence="2 3">
    <name type="scientific">Pseudonocardia yunnanensis</name>
    <dbReference type="NCBI Taxonomy" id="58107"/>
    <lineage>
        <taxon>Bacteria</taxon>
        <taxon>Bacillati</taxon>
        <taxon>Actinomycetota</taxon>
        <taxon>Actinomycetes</taxon>
        <taxon>Pseudonocardiales</taxon>
        <taxon>Pseudonocardiaceae</taxon>
        <taxon>Pseudonocardia</taxon>
    </lineage>
</organism>
<gene>
    <name evidence="2" type="ORF">ACFSJD_43280</name>
</gene>
<accession>A0ABW4FBK8</accession>
<reference evidence="3" key="1">
    <citation type="journal article" date="2019" name="Int. J. Syst. Evol. Microbiol.">
        <title>The Global Catalogue of Microorganisms (GCM) 10K type strain sequencing project: providing services to taxonomists for standard genome sequencing and annotation.</title>
        <authorList>
            <consortium name="The Broad Institute Genomics Platform"/>
            <consortium name="The Broad Institute Genome Sequencing Center for Infectious Disease"/>
            <person name="Wu L."/>
            <person name="Ma J."/>
        </authorList>
    </citation>
    <scope>NUCLEOTIDE SEQUENCE [LARGE SCALE GENOMIC DNA]</scope>
    <source>
        <strain evidence="3">CCM 7043</strain>
    </source>
</reference>
<sequence>MIIRLQSAAGANIDAAKRDLEALAQSWGHEVAEAPDDTQSVAEESRNENKAVDPVAVTALVMSIPSAALAVLDLADRIRKRLRAQELIDSAQQLSAQHVTVCVISQSSPVDVANLAPDQLLELLSDEDPPPPAISTADLNLD</sequence>
<evidence type="ECO:0000313" key="2">
    <source>
        <dbReference type="EMBL" id="MFD1524372.1"/>
    </source>
</evidence>
<protein>
    <submittedName>
        <fullName evidence="2">Uncharacterized protein</fullName>
    </submittedName>
</protein>
<evidence type="ECO:0000256" key="1">
    <source>
        <dbReference type="SAM" id="MobiDB-lite"/>
    </source>
</evidence>
<proteinExistence type="predicted"/>
<dbReference type="RefSeq" id="WP_344717479.1">
    <property type="nucleotide sequence ID" value="NZ_BAAAUS010000001.1"/>
</dbReference>
<keyword evidence="3" id="KW-1185">Reference proteome</keyword>
<name>A0ABW4FBK8_9PSEU</name>
<dbReference type="Proteomes" id="UP001597114">
    <property type="component" value="Unassembled WGS sequence"/>
</dbReference>
<dbReference type="EMBL" id="JBHUCO010000082">
    <property type="protein sequence ID" value="MFD1524372.1"/>
    <property type="molecule type" value="Genomic_DNA"/>
</dbReference>